<keyword evidence="14" id="KW-1185">Reference proteome</keyword>
<evidence type="ECO:0000256" key="5">
    <source>
        <dbReference type="ARBA" id="ARBA00022692"/>
    </source>
</evidence>
<dbReference type="PROSITE" id="PS00236">
    <property type="entry name" value="NEUROTR_ION_CHANNEL"/>
    <property type="match status" value="1"/>
</dbReference>
<dbReference type="WBParaSite" id="SVE_1594600.1">
    <property type="protein sequence ID" value="SVE_1594600.1"/>
    <property type="gene ID" value="SVE_1594600"/>
</dbReference>
<dbReference type="PANTHER" id="PTHR18945">
    <property type="entry name" value="NEUROTRANSMITTER GATED ION CHANNEL"/>
    <property type="match status" value="1"/>
</dbReference>
<keyword evidence="7 11" id="KW-1133">Transmembrane helix</keyword>
<dbReference type="Pfam" id="PF02932">
    <property type="entry name" value="Neur_chan_memb"/>
    <property type="match status" value="1"/>
</dbReference>
<feature type="domain" description="Neurotransmitter-gated ion-channel transmembrane" evidence="13">
    <location>
        <begin position="223"/>
        <end position="320"/>
    </location>
</feature>
<dbReference type="SUPFAM" id="SSF90112">
    <property type="entry name" value="Neurotransmitter-gated ion-channel transmembrane pore"/>
    <property type="match status" value="1"/>
</dbReference>
<keyword evidence="3 11" id="KW-0813">Transport</keyword>
<dbReference type="NCBIfam" id="TIGR00860">
    <property type="entry name" value="LIC"/>
    <property type="match status" value="1"/>
</dbReference>
<dbReference type="InterPro" id="IPR018000">
    <property type="entry name" value="Neurotransmitter_ion_chnl_CS"/>
</dbReference>
<evidence type="ECO:0000256" key="11">
    <source>
        <dbReference type="RuleBase" id="RU000687"/>
    </source>
</evidence>
<proteinExistence type="inferred from homology"/>
<dbReference type="CDD" id="cd18993">
    <property type="entry name" value="LGIC_ECD_GluCl"/>
    <property type="match status" value="1"/>
</dbReference>
<dbReference type="PRINTS" id="PR00253">
    <property type="entry name" value="GABAARECEPTR"/>
</dbReference>
<organism evidence="14 15">
    <name type="scientific">Strongyloides venezuelensis</name>
    <name type="common">Threadworm</name>
    <dbReference type="NCBI Taxonomy" id="75913"/>
    <lineage>
        <taxon>Eukaryota</taxon>
        <taxon>Metazoa</taxon>
        <taxon>Ecdysozoa</taxon>
        <taxon>Nematoda</taxon>
        <taxon>Chromadorea</taxon>
        <taxon>Rhabditida</taxon>
        <taxon>Tylenchina</taxon>
        <taxon>Panagrolaimomorpha</taxon>
        <taxon>Strongyloidoidea</taxon>
        <taxon>Strongyloididae</taxon>
        <taxon>Strongyloides</taxon>
    </lineage>
</organism>
<dbReference type="Proteomes" id="UP000035680">
    <property type="component" value="Unassembled WGS sequence"/>
</dbReference>
<evidence type="ECO:0000259" key="12">
    <source>
        <dbReference type="Pfam" id="PF02931"/>
    </source>
</evidence>
<keyword evidence="5 11" id="KW-0812">Transmembrane</keyword>
<dbReference type="InterPro" id="IPR006028">
    <property type="entry name" value="GABAA/Glycine_rcpt"/>
</dbReference>
<dbReference type="SUPFAM" id="SSF63712">
    <property type="entry name" value="Nicotinic receptor ligand binding domain-like"/>
    <property type="match status" value="1"/>
</dbReference>
<dbReference type="InterPro" id="IPR038050">
    <property type="entry name" value="Neuro_actylchol_rec"/>
</dbReference>
<name>A0A0K0FUD4_STRVS</name>
<dbReference type="InterPro" id="IPR006029">
    <property type="entry name" value="Neurotrans-gated_channel_TM"/>
</dbReference>
<dbReference type="CDD" id="cd19062">
    <property type="entry name" value="LGIC_TM_GluCl"/>
    <property type="match status" value="1"/>
</dbReference>
<evidence type="ECO:0000259" key="13">
    <source>
        <dbReference type="Pfam" id="PF02932"/>
    </source>
</evidence>
<dbReference type="Gene3D" id="2.70.170.10">
    <property type="entry name" value="Neurotransmitter-gated ion-channel ligand-binding domain"/>
    <property type="match status" value="1"/>
</dbReference>
<keyword evidence="9 11" id="KW-0472">Membrane</keyword>
<keyword evidence="8 11" id="KW-0406">Ion transport</keyword>
<dbReference type="Gene3D" id="1.20.58.390">
    <property type="entry name" value="Neurotransmitter-gated ion-channel transmembrane domain"/>
    <property type="match status" value="1"/>
</dbReference>
<keyword evidence="10 11" id="KW-0407">Ion channel</keyword>
<dbReference type="InterPro" id="IPR006202">
    <property type="entry name" value="Neur_chan_lig-bd"/>
</dbReference>
<dbReference type="InterPro" id="IPR006201">
    <property type="entry name" value="Neur_channel"/>
</dbReference>
<evidence type="ECO:0000313" key="15">
    <source>
        <dbReference type="WBParaSite" id="SVE_1594600.1"/>
    </source>
</evidence>
<comment type="subcellular location">
    <subcellularLocation>
        <location evidence="2">Cell membrane</location>
    </subcellularLocation>
    <subcellularLocation>
        <location evidence="1">Membrane</location>
        <topology evidence="1">Multi-pass membrane protein</topology>
    </subcellularLocation>
</comment>
<evidence type="ECO:0000256" key="1">
    <source>
        <dbReference type="ARBA" id="ARBA00004141"/>
    </source>
</evidence>
<evidence type="ECO:0000256" key="6">
    <source>
        <dbReference type="ARBA" id="ARBA00022729"/>
    </source>
</evidence>
<dbReference type="Pfam" id="PF02931">
    <property type="entry name" value="Neur_chan_LBD"/>
    <property type="match status" value="1"/>
</dbReference>
<evidence type="ECO:0000256" key="3">
    <source>
        <dbReference type="ARBA" id="ARBA00022448"/>
    </source>
</evidence>
<dbReference type="InterPro" id="IPR036719">
    <property type="entry name" value="Neuro-gated_channel_TM_sf"/>
</dbReference>
<feature type="domain" description="Neurotransmitter-gated ion-channel ligand-binding" evidence="12">
    <location>
        <begin position="16"/>
        <end position="214"/>
    </location>
</feature>
<dbReference type="InterPro" id="IPR044721">
    <property type="entry name" value="GluCl_TM"/>
</dbReference>
<dbReference type="FunFam" id="2.70.170.10:FF:000045">
    <property type="entry name" value="Predicted protein"/>
    <property type="match status" value="1"/>
</dbReference>
<evidence type="ECO:0000256" key="2">
    <source>
        <dbReference type="ARBA" id="ARBA00004236"/>
    </source>
</evidence>
<evidence type="ECO:0000313" key="14">
    <source>
        <dbReference type="Proteomes" id="UP000035680"/>
    </source>
</evidence>
<keyword evidence="4" id="KW-1003">Cell membrane</keyword>
<dbReference type="PRINTS" id="PR00252">
    <property type="entry name" value="NRIONCHANNEL"/>
</dbReference>
<dbReference type="GO" id="GO:0004888">
    <property type="term" value="F:transmembrane signaling receptor activity"/>
    <property type="evidence" value="ECO:0007669"/>
    <property type="project" value="InterPro"/>
</dbReference>
<feature type="transmembrane region" description="Helical" evidence="11">
    <location>
        <begin position="354"/>
        <end position="371"/>
    </location>
</feature>
<sequence length="378" mass="44457">MFIYKIIYFLKIEMPRVRPDLKVNGDAVEVDVDLFIRSISNLNEINMEYSSQITLRQKWIDERLAYANNKSILKPPEYFIVNDDSKIWMVDTFFPNEKSAHRHMIDKPNMLLRVYGNGSIMYSVRLSLVLSCPMYLQYYPMDVQNCYIDLASYGYTKDDIEYKWNKEAPIQLRKGLTKSLPQFEIINYTTTTCESVTKLGNFSCLRFKFSLKRQIGYYLLHLFIPSILLVMVSWISFFLDPNAVPGRVTLGTVTLLTLIANANGINSKLPPVSYIKAIDIWILFCVLFLFTALIEFAITCFFYNRKPTYTLVDKTERNHFNIEDGEGNSYNSRMKFIDRFSGNNAKQIDCMSRMVFPICFLIFNVFFWTYYSEQRYNY</sequence>
<reference evidence="14" key="1">
    <citation type="submission" date="2014-07" db="EMBL/GenBank/DDBJ databases">
        <authorList>
            <person name="Martin A.A"/>
            <person name="De Silva N."/>
        </authorList>
    </citation>
    <scope>NUCLEOTIDE SEQUENCE</scope>
</reference>
<dbReference type="GO" id="GO:0005230">
    <property type="term" value="F:extracellular ligand-gated monoatomic ion channel activity"/>
    <property type="evidence" value="ECO:0007669"/>
    <property type="project" value="InterPro"/>
</dbReference>
<protein>
    <submittedName>
        <fullName evidence="15">GluClalpha (inferred by orthology to a D. melanogaster protein)</fullName>
    </submittedName>
</protein>
<feature type="transmembrane region" description="Helical" evidence="11">
    <location>
        <begin position="280"/>
        <end position="304"/>
    </location>
</feature>
<evidence type="ECO:0000256" key="7">
    <source>
        <dbReference type="ARBA" id="ARBA00022989"/>
    </source>
</evidence>
<evidence type="ECO:0000256" key="9">
    <source>
        <dbReference type="ARBA" id="ARBA00023136"/>
    </source>
</evidence>
<evidence type="ECO:0000256" key="8">
    <source>
        <dbReference type="ARBA" id="ARBA00023065"/>
    </source>
</evidence>
<keyword evidence="6" id="KW-0732">Signal</keyword>
<dbReference type="InterPro" id="IPR036734">
    <property type="entry name" value="Neur_chan_lig-bd_sf"/>
</dbReference>
<feature type="transmembrane region" description="Helical" evidence="11">
    <location>
        <begin position="215"/>
        <end position="239"/>
    </location>
</feature>
<comment type="similarity">
    <text evidence="11">Belongs to the ligand-gated ion channel (TC 1.A.9) family.</text>
</comment>
<evidence type="ECO:0000256" key="10">
    <source>
        <dbReference type="ARBA" id="ARBA00023303"/>
    </source>
</evidence>
<dbReference type="STRING" id="75913.A0A0K0FUD4"/>
<evidence type="ECO:0000256" key="4">
    <source>
        <dbReference type="ARBA" id="ARBA00022475"/>
    </source>
</evidence>
<reference evidence="15" key="2">
    <citation type="submission" date="2015-08" db="UniProtKB">
        <authorList>
            <consortium name="WormBaseParasite"/>
        </authorList>
    </citation>
    <scope>IDENTIFICATION</scope>
</reference>
<dbReference type="AlphaFoldDB" id="A0A0K0FUD4"/>
<dbReference type="GO" id="GO:0005886">
    <property type="term" value="C:plasma membrane"/>
    <property type="evidence" value="ECO:0007669"/>
    <property type="project" value="UniProtKB-SubCell"/>
</dbReference>
<accession>A0A0K0FUD4</accession>
<comment type="caution">
    <text evidence="11">Lacks conserved residue(s) required for the propagation of feature annotation.</text>
</comment>